<dbReference type="InterPro" id="IPR050129">
    <property type="entry name" value="Zn_alcohol_dh"/>
</dbReference>
<reference evidence="5" key="1">
    <citation type="submission" date="2020-05" db="EMBL/GenBank/DDBJ databases">
        <authorList>
            <person name="Chiriac C."/>
            <person name="Salcher M."/>
            <person name="Ghai R."/>
            <person name="Kavagutti S V."/>
        </authorList>
    </citation>
    <scope>NUCLEOTIDE SEQUENCE</scope>
</reference>
<proteinExistence type="predicted"/>
<sequence length="334" mass="35591">MRAAVITGIGKVAIENVPDPTPGDRDVIVKVASVGICGTDLHILEGEFAPTLPIIPGHEMAGKVVAIGKGVKEVKIGDLVAVDPSLHCGECFYCRRARGNLCENWNALGVSYPGAAAEFLKTPVKNCHILPAGVDVFEAALIEPLSCAIRGYDVLPRIPGSHYLIYGSGTMGLMMAELAKRNGAASVSIVDINVAKLETARTLGIDYATSDVKTLNQPRGWDVVIDCTGVAKAIQEALTHVMPGGTFLQFGVANEKAKVEIEPFWIYNKEITIAGSMAVLHTFDRAVDLFSSGVLKPEVMISDRFALEDYEAALNTFKAGKGRKIIITPNGSSI</sequence>
<name>A0A6J6GTY6_9ZZZZ</name>
<dbReference type="InterPro" id="IPR013154">
    <property type="entry name" value="ADH-like_N"/>
</dbReference>
<dbReference type="CDD" id="cd08234">
    <property type="entry name" value="threonine_DH_like"/>
    <property type="match status" value="1"/>
</dbReference>
<dbReference type="Gene3D" id="3.90.180.10">
    <property type="entry name" value="Medium-chain alcohol dehydrogenases, catalytic domain"/>
    <property type="match status" value="1"/>
</dbReference>
<evidence type="ECO:0000256" key="2">
    <source>
        <dbReference type="ARBA" id="ARBA00022833"/>
    </source>
</evidence>
<dbReference type="InterPro" id="IPR002328">
    <property type="entry name" value="ADH_Zn_CS"/>
</dbReference>
<gene>
    <name evidence="5" type="ORF">UFOPK1842_00263</name>
</gene>
<dbReference type="PANTHER" id="PTHR43401">
    <property type="entry name" value="L-THREONINE 3-DEHYDROGENASE"/>
    <property type="match status" value="1"/>
</dbReference>
<dbReference type="InterPro" id="IPR036291">
    <property type="entry name" value="NAD(P)-bd_dom_sf"/>
</dbReference>
<evidence type="ECO:0000256" key="1">
    <source>
        <dbReference type="ARBA" id="ARBA00022723"/>
    </source>
</evidence>
<dbReference type="SUPFAM" id="SSF51735">
    <property type="entry name" value="NAD(P)-binding Rossmann-fold domains"/>
    <property type="match status" value="1"/>
</dbReference>
<dbReference type="Gene3D" id="3.40.50.720">
    <property type="entry name" value="NAD(P)-binding Rossmann-like Domain"/>
    <property type="match status" value="1"/>
</dbReference>
<dbReference type="EMBL" id="CAEZUQ010000018">
    <property type="protein sequence ID" value="CAB4602534.1"/>
    <property type="molecule type" value="Genomic_DNA"/>
</dbReference>
<keyword evidence="1" id="KW-0479">Metal-binding</keyword>
<dbReference type="Pfam" id="PF00107">
    <property type="entry name" value="ADH_zinc_N"/>
    <property type="match status" value="1"/>
</dbReference>
<dbReference type="InterPro" id="IPR013149">
    <property type="entry name" value="ADH-like_C"/>
</dbReference>
<evidence type="ECO:0000256" key="3">
    <source>
        <dbReference type="ARBA" id="ARBA00023002"/>
    </source>
</evidence>
<evidence type="ECO:0000313" key="5">
    <source>
        <dbReference type="EMBL" id="CAB4602534.1"/>
    </source>
</evidence>
<dbReference type="PROSITE" id="PS00059">
    <property type="entry name" value="ADH_ZINC"/>
    <property type="match status" value="1"/>
</dbReference>
<dbReference type="GO" id="GO:0016491">
    <property type="term" value="F:oxidoreductase activity"/>
    <property type="evidence" value="ECO:0007669"/>
    <property type="project" value="UniProtKB-KW"/>
</dbReference>
<accession>A0A6J6GTY6</accession>
<keyword evidence="2" id="KW-0862">Zinc</keyword>
<dbReference type="SUPFAM" id="SSF50129">
    <property type="entry name" value="GroES-like"/>
    <property type="match status" value="1"/>
</dbReference>
<organism evidence="5">
    <name type="scientific">freshwater metagenome</name>
    <dbReference type="NCBI Taxonomy" id="449393"/>
    <lineage>
        <taxon>unclassified sequences</taxon>
        <taxon>metagenomes</taxon>
        <taxon>ecological metagenomes</taxon>
    </lineage>
</organism>
<protein>
    <submittedName>
        <fullName evidence="5">Unannotated protein</fullName>
    </submittedName>
</protein>
<dbReference type="InterPro" id="IPR020843">
    <property type="entry name" value="ER"/>
</dbReference>
<dbReference type="PANTHER" id="PTHR43401:SF5">
    <property type="entry name" value="ALCOHOL DEHYDROGENASE-RELATED"/>
    <property type="match status" value="1"/>
</dbReference>
<keyword evidence="3" id="KW-0560">Oxidoreductase</keyword>
<feature type="domain" description="Enoyl reductase (ER)" evidence="4">
    <location>
        <begin position="8"/>
        <end position="327"/>
    </location>
</feature>
<dbReference type="Pfam" id="PF08240">
    <property type="entry name" value="ADH_N"/>
    <property type="match status" value="1"/>
</dbReference>
<dbReference type="AlphaFoldDB" id="A0A6J6GTY6"/>
<dbReference type="GO" id="GO:0008270">
    <property type="term" value="F:zinc ion binding"/>
    <property type="evidence" value="ECO:0007669"/>
    <property type="project" value="InterPro"/>
</dbReference>
<evidence type="ECO:0000259" key="4">
    <source>
        <dbReference type="SMART" id="SM00829"/>
    </source>
</evidence>
<dbReference type="InterPro" id="IPR011032">
    <property type="entry name" value="GroES-like_sf"/>
</dbReference>
<dbReference type="SMART" id="SM00829">
    <property type="entry name" value="PKS_ER"/>
    <property type="match status" value="1"/>
</dbReference>